<dbReference type="OMA" id="CPTCDVK"/>
<dbReference type="InterPro" id="IPR013083">
    <property type="entry name" value="Znf_RING/FYVE/PHD"/>
</dbReference>
<dbReference type="Pfam" id="PF15926">
    <property type="entry name" value="RNF220"/>
    <property type="match status" value="1"/>
</dbReference>
<evidence type="ECO:0000256" key="1">
    <source>
        <dbReference type="PROSITE-ProRule" id="PRU00175"/>
    </source>
</evidence>
<keyword evidence="1" id="KW-0863">Zinc-finger</keyword>
<comment type="caution">
    <text evidence="4">The sequence shown here is derived from an EMBL/GenBank/DDBJ whole genome shotgun (WGS) entry which is preliminary data.</text>
</comment>
<dbReference type="InterPro" id="IPR040178">
    <property type="entry name" value="RNF220_RING"/>
</dbReference>
<dbReference type="OrthoDB" id="6270329at2759"/>
<dbReference type="Pfam" id="PF13923">
    <property type="entry name" value="zf-C3HC4_2"/>
    <property type="match status" value="1"/>
</dbReference>
<evidence type="ECO:0000313" key="5">
    <source>
        <dbReference type="Proteomes" id="UP000242180"/>
    </source>
</evidence>
<feature type="region of interest" description="Disordered" evidence="2">
    <location>
        <begin position="211"/>
        <end position="281"/>
    </location>
</feature>
<evidence type="ECO:0000259" key="3">
    <source>
        <dbReference type="PROSITE" id="PS50089"/>
    </source>
</evidence>
<organism evidence="4 5">
    <name type="scientific">Syncephalastrum racemosum</name>
    <name type="common">Filamentous fungus</name>
    <dbReference type="NCBI Taxonomy" id="13706"/>
    <lineage>
        <taxon>Eukaryota</taxon>
        <taxon>Fungi</taxon>
        <taxon>Fungi incertae sedis</taxon>
        <taxon>Mucoromycota</taxon>
        <taxon>Mucoromycotina</taxon>
        <taxon>Mucoromycetes</taxon>
        <taxon>Mucorales</taxon>
        <taxon>Syncephalastraceae</taxon>
        <taxon>Syncephalastrum</taxon>
    </lineage>
</organism>
<name>A0A1X2HDP1_SYNRA</name>
<dbReference type="GO" id="GO:0061630">
    <property type="term" value="F:ubiquitin protein ligase activity"/>
    <property type="evidence" value="ECO:0007669"/>
    <property type="project" value="TreeGrafter"/>
</dbReference>
<feature type="region of interest" description="Disordered" evidence="2">
    <location>
        <begin position="1"/>
        <end position="32"/>
    </location>
</feature>
<dbReference type="PANTHER" id="PTHR13459">
    <property type="entry name" value="E3 UBIQUITIN-PROTEIN LIGASE RNF220 ISOFORM X1"/>
    <property type="match status" value="1"/>
</dbReference>
<dbReference type="InterPro" id="IPR031824">
    <property type="entry name" value="RNF220_mid"/>
</dbReference>
<dbReference type="InterPro" id="IPR001841">
    <property type="entry name" value="Znf_RING"/>
</dbReference>
<dbReference type="InParanoid" id="A0A1X2HDP1"/>
<accession>A0A1X2HDP1</accession>
<reference evidence="4 5" key="1">
    <citation type="submission" date="2016-07" db="EMBL/GenBank/DDBJ databases">
        <title>Pervasive Adenine N6-methylation of Active Genes in Fungi.</title>
        <authorList>
            <consortium name="DOE Joint Genome Institute"/>
            <person name="Mondo S.J."/>
            <person name="Dannebaum R.O."/>
            <person name="Kuo R.C."/>
            <person name="Labutti K."/>
            <person name="Haridas S."/>
            <person name="Kuo A."/>
            <person name="Salamov A."/>
            <person name="Ahrendt S.R."/>
            <person name="Lipzen A."/>
            <person name="Sullivan W."/>
            <person name="Andreopoulos W.B."/>
            <person name="Clum A."/>
            <person name="Lindquist E."/>
            <person name="Daum C."/>
            <person name="Ramamoorthy G.K."/>
            <person name="Gryganskyi A."/>
            <person name="Culley D."/>
            <person name="Magnuson J.K."/>
            <person name="James T.Y."/>
            <person name="O'Malley M.A."/>
            <person name="Stajich J.E."/>
            <person name="Spatafora J.W."/>
            <person name="Visel A."/>
            <person name="Grigoriev I.V."/>
        </authorList>
    </citation>
    <scope>NUCLEOTIDE SEQUENCE [LARGE SCALE GENOMIC DNA]</scope>
    <source>
        <strain evidence="4 5">NRRL 2496</strain>
    </source>
</reference>
<evidence type="ECO:0000313" key="4">
    <source>
        <dbReference type="EMBL" id="ORY96882.1"/>
    </source>
</evidence>
<dbReference type="AlphaFoldDB" id="A0A1X2HDP1"/>
<dbReference type="CDD" id="cd16563">
    <property type="entry name" value="RING-HC_RNF220"/>
    <property type="match status" value="1"/>
</dbReference>
<evidence type="ECO:0000256" key="2">
    <source>
        <dbReference type="SAM" id="MobiDB-lite"/>
    </source>
</evidence>
<dbReference type="PANTHER" id="PTHR13459:SF1">
    <property type="entry name" value="E3 UBIQUITIN-PROTEIN LIGASE RNF220 ISOFORM X1"/>
    <property type="match status" value="1"/>
</dbReference>
<keyword evidence="1" id="KW-0862">Zinc</keyword>
<feature type="compositionally biased region" description="Acidic residues" evidence="2">
    <location>
        <begin position="254"/>
        <end position="267"/>
    </location>
</feature>
<dbReference type="InterPro" id="IPR052443">
    <property type="entry name" value="E3_ubiq-ligase_RNF220-like"/>
</dbReference>
<protein>
    <recommendedName>
        <fullName evidence="3">RING-type domain-containing protein</fullName>
    </recommendedName>
</protein>
<dbReference type="PROSITE" id="PS50089">
    <property type="entry name" value="ZF_RING_2"/>
    <property type="match status" value="1"/>
</dbReference>
<sequence length="362" mass="40897">MSLSPDPSGNPKRPRKRTVPKRELEALVDNNGKRARRDFPACPVCKERIDPGQWPVHYQYELSRMDVTASVPEKGRKRGAAMLARQQLEGRRTKRSAYEERLERIQKNRQLRADTLQRMDDTSSSSITEATAAQAPLGEGIQLCPICSEALIGDSDAVNIHIDQCLIRQSENEAQQHHQQQQHQQGSWDEYEWAGQTRVRASALMEGGYSGAGFATTRKEEEDEDVDEDVDVEEEDEAYGESQYNEQDLVRQVEDDDDWDVTEEEEGGGGGEQVNVFSGASSDNPPSLVLDSLKARIHQLETASKTIPRCLICLEPYTTPLTSIVCWHVHCERCWLQTLGTKKLCPQCQKITTPADLRRIYL</sequence>
<proteinExistence type="predicted"/>
<dbReference type="SUPFAM" id="SSF57850">
    <property type="entry name" value="RING/U-box"/>
    <property type="match status" value="1"/>
</dbReference>
<dbReference type="Proteomes" id="UP000242180">
    <property type="component" value="Unassembled WGS sequence"/>
</dbReference>
<keyword evidence="1" id="KW-0479">Metal-binding</keyword>
<dbReference type="GO" id="GO:0016567">
    <property type="term" value="P:protein ubiquitination"/>
    <property type="evidence" value="ECO:0007669"/>
    <property type="project" value="TreeGrafter"/>
</dbReference>
<feature type="domain" description="RING-type" evidence="3">
    <location>
        <begin position="310"/>
        <end position="349"/>
    </location>
</feature>
<feature type="compositionally biased region" description="Acidic residues" evidence="2">
    <location>
        <begin position="221"/>
        <end position="239"/>
    </location>
</feature>
<dbReference type="Gene3D" id="3.30.40.10">
    <property type="entry name" value="Zinc/RING finger domain, C3HC4 (zinc finger)"/>
    <property type="match status" value="1"/>
</dbReference>
<gene>
    <name evidence="4" type="ORF">BCR43DRAFT_492436</name>
</gene>
<dbReference type="STRING" id="13706.A0A1X2HDP1"/>
<dbReference type="EMBL" id="MCGN01000005">
    <property type="protein sequence ID" value="ORY96882.1"/>
    <property type="molecule type" value="Genomic_DNA"/>
</dbReference>
<keyword evidence="5" id="KW-1185">Reference proteome</keyword>
<dbReference type="GO" id="GO:0008270">
    <property type="term" value="F:zinc ion binding"/>
    <property type="evidence" value="ECO:0007669"/>
    <property type="project" value="UniProtKB-KW"/>
</dbReference>